<evidence type="ECO:0000256" key="2">
    <source>
        <dbReference type="ARBA" id="ARBA00022692"/>
    </source>
</evidence>
<dbReference type="Pfam" id="PF13564">
    <property type="entry name" value="DoxX_2"/>
    <property type="match status" value="1"/>
</dbReference>
<evidence type="ECO:0000313" key="7">
    <source>
        <dbReference type="Proteomes" id="UP000295258"/>
    </source>
</evidence>
<dbReference type="AlphaFoldDB" id="A0A4R4VXT1"/>
<name>A0A4R4VXT1_9ACTN</name>
<gene>
    <name evidence="6" type="ORF">E1292_08215</name>
</gene>
<keyword evidence="3 5" id="KW-1133">Transmembrane helix</keyword>
<feature type="transmembrane region" description="Helical" evidence="5">
    <location>
        <begin position="52"/>
        <end position="80"/>
    </location>
</feature>
<proteinExistence type="predicted"/>
<organism evidence="6 7">
    <name type="scientific">Nonomuraea deserti</name>
    <dbReference type="NCBI Taxonomy" id="1848322"/>
    <lineage>
        <taxon>Bacteria</taxon>
        <taxon>Bacillati</taxon>
        <taxon>Actinomycetota</taxon>
        <taxon>Actinomycetes</taxon>
        <taxon>Streptosporangiales</taxon>
        <taxon>Streptosporangiaceae</taxon>
        <taxon>Nonomuraea</taxon>
    </lineage>
</organism>
<protein>
    <submittedName>
        <fullName evidence="6">DoxX family protein</fullName>
    </submittedName>
</protein>
<sequence>MSTTYVIVAILTAAWVGFSAVSIFIRASWVVGPLADYGVPRKWWPWLGVAKAAGAAGLLVGLLVPVIGVLAGIGLVVYFTGAVITVIRARSYAHIPFPLLYMAPVAASLVLGFMA</sequence>
<evidence type="ECO:0000256" key="3">
    <source>
        <dbReference type="ARBA" id="ARBA00022989"/>
    </source>
</evidence>
<evidence type="ECO:0000256" key="4">
    <source>
        <dbReference type="ARBA" id="ARBA00023136"/>
    </source>
</evidence>
<dbReference type="Proteomes" id="UP000295258">
    <property type="component" value="Unassembled WGS sequence"/>
</dbReference>
<dbReference type="GO" id="GO:0016020">
    <property type="term" value="C:membrane"/>
    <property type="evidence" value="ECO:0007669"/>
    <property type="project" value="UniProtKB-SubCell"/>
</dbReference>
<feature type="transmembrane region" description="Helical" evidence="5">
    <location>
        <begin position="7"/>
        <end position="32"/>
    </location>
</feature>
<keyword evidence="4 5" id="KW-0472">Membrane</keyword>
<dbReference type="EMBL" id="SMKO01000013">
    <property type="protein sequence ID" value="TDD10261.1"/>
    <property type="molecule type" value="Genomic_DNA"/>
</dbReference>
<evidence type="ECO:0000256" key="1">
    <source>
        <dbReference type="ARBA" id="ARBA00004141"/>
    </source>
</evidence>
<reference evidence="6 7" key="1">
    <citation type="submission" date="2019-03" db="EMBL/GenBank/DDBJ databases">
        <title>Draft genome sequences of novel Actinobacteria.</title>
        <authorList>
            <person name="Sahin N."/>
            <person name="Ay H."/>
            <person name="Saygin H."/>
        </authorList>
    </citation>
    <scope>NUCLEOTIDE SEQUENCE [LARGE SCALE GENOMIC DNA]</scope>
    <source>
        <strain evidence="6 7">KC310</strain>
    </source>
</reference>
<keyword evidence="2 5" id="KW-0812">Transmembrane</keyword>
<keyword evidence="7" id="KW-1185">Reference proteome</keyword>
<feature type="transmembrane region" description="Helical" evidence="5">
    <location>
        <begin position="92"/>
        <end position="114"/>
    </location>
</feature>
<dbReference type="RefSeq" id="WP_132593660.1">
    <property type="nucleotide sequence ID" value="NZ_SMKO01000013.1"/>
</dbReference>
<evidence type="ECO:0000256" key="5">
    <source>
        <dbReference type="SAM" id="Phobius"/>
    </source>
</evidence>
<evidence type="ECO:0000313" key="6">
    <source>
        <dbReference type="EMBL" id="TDD10261.1"/>
    </source>
</evidence>
<comment type="caution">
    <text evidence="6">The sequence shown here is derived from an EMBL/GenBank/DDBJ whole genome shotgun (WGS) entry which is preliminary data.</text>
</comment>
<accession>A0A4R4VXT1</accession>
<comment type="subcellular location">
    <subcellularLocation>
        <location evidence="1">Membrane</location>
        <topology evidence="1">Multi-pass membrane protein</topology>
    </subcellularLocation>
</comment>
<dbReference type="InterPro" id="IPR032808">
    <property type="entry name" value="DoxX"/>
</dbReference>